<comment type="subcellular location">
    <subcellularLocation>
        <location evidence="1">Cell membrane</location>
        <topology evidence="1">Single-pass membrane protein</topology>
    </subcellularLocation>
</comment>
<dbReference type="CDD" id="cd07185">
    <property type="entry name" value="OmpA_C-like"/>
    <property type="match status" value="1"/>
</dbReference>
<evidence type="ECO:0000256" key="8">
    <source>
        <dbReference type="SAM" id="Phobius"/>
    </source>
</evidence>
<accession>A0ABV7KXJ2</accession>
<evidence type="ECO:0000256" key="4">
    <source>
        <dbReference type="ARBA" id="ARBA00022692"/>
    </source>
</evidence>
<dbReference type="Pfam" id="PF00691">
    <property type="entry name" value="OmpA"/>
    <property type="match status" value="1"/>
</dbReference>
<evidence type="ECO:0000256" key="3">
    <source>
        <dbReference type="ARBA" id="ARBA00022475"/>
    </source>
</evidence>
<feature type="transmembrane region" description="Helical" evidence="8">
    <location>
        <begin position="29"/>
        <end position="47"/>
    </location>
</feature>
<keyword evidence="11" id="KW-1185">Reference proteome</keyword>
<dbReference type="SUPFAM" id="SSF103088">
    <property type="entry name" value="OmpA-like"/>
    <property type="match status" value="1"/>
</dbReference>
<reference evidence="11" key="1">
    <citation type="journal article" date="2019" name="Int. J. Syst. Evol. Microbiol.">
        <title>The Global Catalogue of Microorganisms (GCM) 10K type strain sequencing project: providing services to taxonomists for standard genome sequencing and annotation.</title>
        <authorList>
            <consortium name="The Broad Institute Genomics Platform"/>
            <consortium name="The Broad Institute Genome Sequencing Center for Infectious Disease"/>
            <person name="Wu L."/>
            <person name="Ma J."/>
        </authorList>
    </citation>
    <scope>NUCLEOTIDE SEQUENCE [LARGE SCALE GENOMIC DNA]</scope>
    <source>
        <strain evidence="11">KCTC 42964</strain>
    </source>
</reference>
<dbReference type="Pfam" id="PF13677">
    <property type="entry name" value="MotB_plug"/>
    <property type="match status" value="1"/>
</dbReference>
<comment type="caution">
    <text evidence="10">The sequence shown here is derived from an EMBL/GenBank/DDBJ whole genome shotgun (WGS) entry which is preliminary data.</text>
</comment>
<dbReference type="PROSITE" id="PS51123">
    <property type="entry name" value="OMPA_2"/>
    <property type="match status" value="1"/>
</dbReference>
<keyword evidence="5 8" id="KW-1133">Transmembrane helix</keyword>
<dbReference type="InterPro" id="IPR036737">
    <property type="entry name" value="OmpA-like_sf"/>
</dbReference>
<evidence type="ECO:0000259" key="9">
    <source>
        <dbReference type="PROSITE" id="PS51123"/>
    </source>
</evidence>
<evidence type="ECO:0000256" key="1">
    <source>
        <dbReference type="ARBA" id="ARBA00004162"/>
    </source>
</evidence>
<dbReference type="InterPro" id="IPR006665">
    <property type="entry name" value="OmpA-like"/>
</dbReference>
<keyword evidence="4 8" id="KW-0812">Transmembrane</keyword>
<dbReference type="RefSeq" id="WP_379899253.1">
    <property type="nucleotide sequence ID" value="NZ_JBHRTR010000019.1"/>
</dbReference>
<dbReference type="PANTHER" id="PTHR30329:SF21">
    <property type="entry name" value="LIPOPROTEIN YIAD-RELATED"/>
    <property type="match status" value="1"/>
</dbReference>
<comment type="similarity">
    <text evidence="2">Belongs to the MotB family.</text>
</comment>
<dbReference type="EMBL" id="JBHRTR010000019">
    <property type="protein sequence ID" value="MFC3227092.1"/>
    <property type="molecule type" value="Genomic_DNA"/>
</dbReference>
<dbReference type="InterPro" id="IPR025713">
    <property type="entry name" value="MotB-like_N_dom"/>
</dbReference>
<keyword evidence="10" id="KW-0969">Cilium</keyword>
<proteinExistence type="inferred from homology"/>
<organism evidence="10 11">
    <name type="scientific">Marinibaculum pumilum</name>
    <dbReference type="NCBI Taxonomy" id="1766165"/>
    <lineage>
        <taxon>Bacteria</taxon>
        <taxon>Pseudomonadati</taxon>
        <taxon>Pseudomonadota</taxon>
        <taxon>Alphaproteobacteria</taxon>
        <taxon>Rhodospirillales</taxon>
        <taxon>Rhodospirillaceae</taxon>
        <taxon>Marinibaculum</taxon>
    </lineage>
</organism>
<gene>
    <name evidence="10" type="ORF">ACFOGJ_07625</name>
</gene>
<dbReference type="Proteomes" id="UP001595528">
    <property type="component" value="Unassembled WGS sequence"/>
</dbReference>
<dbReference type="InterPro" id="IPR050330">
    <property type="entry name" value="Bact_OuterMem_StrucFunc"/>
</dbReference>
<protein>
    <submittedName>
        <fullName evidence="10">Flagellar motor protein MotB</fullName>
    </submittedName>
</protein>
<evidence type="ECO:0000256" key="6">
    <source>
        <dbReference type="ARBA" id="ARBA00023136"/>
    </source>
</evidence>
<feature type="domain" description="OmpA-like" evidence="9">
    <location>
        <begin position="94"/>
        <end position="223"/>
    </location>
</feature>
<dbReference type="PANTHER" id="PTHR30329">
    <property type="entry name" value="STATOR ELEMENT OF FLAGELLAR MOTOR COMPLEX"/>
    <property type="match status" value="1"/>
</dbReference>
<evidence type="ECO:0000256" key="7">
    <source>
        <dbReference type="PROSITE-ProRule" id="PRU00473"/>
    </source>
</evidence>
<evidence type="ECO:0000256" key="2">
    <source>
        <dbReference type="ARBA" id="ARBA00008914"/>
    </source>
</evidence>
<sequence length="257" mass="27975">MAYFGNKGRVEQQEHGDEEDWLVTYSDTVTLLMAFFAVLVAVSDFNVPMYEKVKAGLSEHLGRSNEERPTGILQLQANQAVITSDTEAEVGSDKDGLVLDFPAIEFFDPGSAVLKPEADPILKEVAGLVTRIDFNSYDIEVQGHTDDVPITSDSFPSNWELSAIRATNVVRRLIRYGVQPHRMAAVGLADTLPKAPNSDAAGNPIPANQAKNRRIVIRVFPGTRDERALDIDTAKAVRGGASDLTVGTTGITVPLRR</sequence>
<name>A0ABV7KXJ2_9PROT</name>
<evidence type="ECO:0000313" key="10">
    <source>
        <dbReference type="EMBL" id="MFC3227092.1"/>
    </source>
</evidence>
<keyword evidence="6 7" id="KW-0472">Membrane</keyword>
<evidence type="ECO:0000256" key="5">
    <source>
        <dbReference type="ARBA" id="ARBA00022989"/>
    </source>
</evidence>
<dbReference type="Gene3D" id="3.30.1330.60">
    <property type="entry name" value="OmpA-like domain"/>
    <property type="match status" value="1"/>
</dbReference>
<keyword evidence="3" id="KW-1003">Cell membrane</keyword>
<evidence type="ECO:0000313" key="11">
    <source>
        <dbReference type="Proteomes" id="UP001595528"/>
    </source>
</evidence>
<keyword evidence="10" id="KW-0966">Cell projection</keyword>
<keyword evidence="10" id="KW-0282">Flagellum</keyword>